<dbReference type="InterPro" id="IPR026960">
    <property type="entry name" value="RVT-Znf"/>
</dbReference>
<dbReference type="GeneID" id="104239353"/>
<dbReference type="AlphaFoldDB" id="A0A1U7XN03"/>
<dbReference type="Proteomes" id="UP000189701">
    <property type="component" value="Unplaced"/>
</dbReference>
<dbReference type="PROSITE" id="PS50878">
    <property type="entry name" value="RT_POL"/>
    <property type="match status" value="1"/>
</dbReference>
<accession>A0A1U7XN03</accession>
<dbReference type="PANTHER" id="PTHR33116:SF66">
    <property type="entry name" value="REVERSE TRANSCRIPTASE ZINC-BINDING DOMAIN-CONTAINING PROTEIN"/>
    <property type="match status" value="1"/>
</dbReference>
<name>A0A1U7XN03_NICSY</name>
<evidence type="ECO:0000313" key="2">
    <source>
        <dbReference type="Proteomes" id="UP000189701"/>
    </source>
</evidence>
<dbReference type="KEGG" id="nsy:104239353"/>
<keyword evidence="2" id="KW-1185">Reference proteome</keyword>
<proteinExistence type="predicted"/>
<evidence type="ECO:0000313" key="3">
    <source>
        <dbReference type="RefSeq" id="XP_009792278.1"/>
    </source>
</evidence>
<reference evidence="2" key="1">
    <citation type="journal article" date="2013" name="Genome Biol.">
        <title>Reference genomes and transcriptomes of Nicotiana sylvestris and Nicotiana tomentosiformis.</title>
        <authorList>
            <person name="Sierro N."/>
            <person name="Battey J.N."/>
            <person name="Ouadi S."/>
            <person name="Bovet L."/>
            <person name="Goepfert S."/>
            <person name="Bakaher N."/>
            <person name="Peitsch M.C."/>
            <person name="Ivanov N.V."/>
        </authorList>
    </citation>
    <scope>NUCLEOTIDE SEQUENCE [LARGE SCALE GENOMIC DNA]</scope>
</reference>
<dbReference type="RefSeq" id="XP_009792278.1">
    <property type="nucleotide sequence ID" value="XM_009793976.1"/>
</dbReference>
<feature type="domain" description="Reverse transcriptase" evidence="1">
    <location>
        <begin position="1"/>
        <end position="136"/>
    </location>
</feature>
<dbReference type="Pfam" id="PF13966">
    <property type="entry name" value="zf-RVT"/>
    <property type="match status" value="1"/>
</dbReference>
<evidence type="ECO:0000259" key="1">
    <source>
        <dbReference type="PROSITE" id="PS50878"/>
    </source>
</evidence>
<dbReference type="InterPro" id="IPR043502">
    <property type="entry name" value="DNA/RNA_pol_sf"/>
</dbReference>
<gene>
    <name evidence="3" type="primary">LOC104239353</name>
</gene>
<reference evidence="3" key="2">
    <citation type="submission" date="2025-08" db="UniProtKB">
        <authorList>
            <consortium name="RefSeq"/>
        </authorList>
    </citation>
    <scope>IDENTIFICATION</scope>
    <source>
        <tissue evidence="3">Leaf</tissue>
    </source>
</reference>
<protein>
    <submittedName>
        <fullName evidence="3">Uncharacterized protein LOC104239353</fullName>
    </submittedName>
</protein>
<dbReference type="SUPFAM" id="SSF56672">
    <property type="entry name" value="DNA/RNA polymerases"/>
    <property type="match status" value="1"/>
</dbReference>
<dbReference type="PANTHER" id="PTHR33116">
    <property type="entry name" value="REVERSE TRANSCRIPTASE ZINC-BINDING DOMAIN-CONTAINING PROTEIN-RELATED-RELATED"/>
    <property type="match status" value="1"/>
</dbReference>
<dbReference type="Pfam" id="PF00078">
    <property type="entry name" value="RVT_1"/>
    <property type="match status" value="1"/>
</dbReference>
<dbReference type="eggNOG" id="KOG1075">
    <property type="taxonomic scope" value="Eukaryota"/>
</dbReference>
<dbReference type="STRING" id="4096.A0A1U7XN03"/>
<dbReference type="InterPro" id="IPR000477">
    <property type="entry name" value="RT_dom"/>
</dbReference>
<dbReference type="OrthoDB" id="1740305at2759"/>
<sequence>MINGELTKPFEAAKGLRQGDPISPFLFAIAMEYLSRLLRGLKHNKEYRYHPRCGKLDITHLSFADDLLMFARGDCKSVTTLHACFMQFSFASGLLSNPNKSAIYFGGVEQVTKKEIVQKTGYSLGELPFKYLGIPLDTKKITAMQWQPLIDRIVARISSWTARKLSYAGRVQLVQTVIFGIQSYWSQIFIISAKVMSPIESYCRSYIWAGANTITKRTLIAWDRMCLPISAGGYNLLNIRIWNRAAISKVYWDLAKKKDKMWMKWIHTYYIKSQSIMEMDIPQQASWMVKKIIEARGIIQQLPTAQLNQSSIKQIYLGMLGNHIRVTWRALMFHNDTRPKARFTMWMQCHGRLMTTDRLAKWGIQVNTMCCLCNGTNETHTHLFGECSFAKAVWGRLIQWLQIQVNTNHDYAQKMAWITAKAKGKSCAAILLKMVNAEYVYGLWRERNSRIFEGTSRTTEQVAREMACVCNIRAQGGMRARLQQLRF</sequence>
<organism evidence="2 3">
    <name type="scientific">Nicotiana sylvestris</name>
    <name type="common">Wood tobacco</name>
    <name type="synonym">South American tobacco</name>
    <dbReference type="NCBI Taxonomy" id="4096"/>
    <lineage>
        <taxon>Eukaryota</taxon>
        <taxon>Viridiplantae</taxon>
        <taxon>Streptophyta</taxon>
        <taxon>Embryophyta</taxon>
        <taxon>Tracheophyta</taxon>
        <taxon>Spermatophyta</taxon>
        <taxon>Magnoliopsida</taxon>
        <taxon>eudicotyledons</taxon>
        <taxon>Gunneridae</taxon>
        <taxon>Pentapetalae</taxon>
        <taxon>asterids</taxon>
        <taxon>lamiids</taxon>
        <taxon>Solanales</taxon>
        <taxon>Solanaceae</taxon>
        <taxon>Nicotianoideae</taxon>
        <taxon>Nicotianeae</taxon>
        <taxon>Nicotiana</taxon>
    </lineage>
</organism>